<proteinExistence type="predicted"/>
<dbReference type="CDD" id="cd16894">
    <property type="entry name" value="MltD-like"/>
    <property type="match status" value="1"/>
</dbReference>
<accession>A0A6L4WR37</accession>
<dbReference type="Gene3D" id="1.10.530.10">
    <property type="match status" value="1"/>
</dbReference>
<dbReference type="Pfam" id="PF01464">
    <property type="entry name" value="SLT"/>
    <property type="match status" value="1"/>
</dbReference>
<dbReference type="InterPro" id="IPR036779">
    <property type="entry name" value="LysM_dom_sf"/>
</dbReference>
<dbReference type="EMBL" id="WFKJ01000007">
    <property type="protein sequence ID" value="KAB7892201.1"/>
    <property type="molecule type" value="Genomic_DNA"/>
</dbReference>
<evidence type="ECO:0000256" key="1">
    <source>
        <dbReference type="SAM" id="SignalP"/>
    </source>
</evidence>
<evidence type="ECO:0000313" key="5">
    <source>
        <dbReference type="Proteomes" id="UP000461010"/>
    </source>
</evidence>
<feature type="domain" description="LysM" evidence="2">
    <location>
        <begin position="355"/>
        <end position="398"/>
    </location>
</feature>
<dbReference type="SMART" id="SM00257">
    <property type="entry name" value="LysM"/>
    <property type="match status" value="2"/>
</dbReference>
<dbReference type="PROSITE" id="PS51782">
    <property type="entry name" value="LYSM"/>
    <property type="match status" value="2"/>
</dbReference>
<evidence type="ECO:0000313" key="6">
    <source>
        <dbReference type="Proteomes" id="UP000472839"/>
    </source>
</evidence>
<name>A0A6L4WR37_9BACT</name>
<keyword evidence="1" id="KW-0732">Signal</keyword>
<organism evidence="3 6">
    <name type="scientific">Poseidonibacter ostreae</name>
    <dbReference type="NCBI Taxonomy" id="2654171"/>
    <lineage>
        <taxon>Bacteria</taxon>
        <taxon>Pseudomonadati</taxon>
        <taxon>Campylobacterota</taxon>
        <taxon>Epsilonproteobacteria</taxon>
        <taxon>Campylobacterales</taxon>
        <taxon>Arcobacteraceae</taxon>
        <taxon>Poseidonibacter</taxon>
    </lineage>
</organism>
<dbReference type="PANTHER" id="PTHR33734">
    <property type="entry name" value="LYSM DOMAIN-CONTAINING GPI-ANCHORED PROTEIN 2"/>
    <property type="match status" value="1"/>
</dbReference>
<dbReference type="RefSeq" id="WP_152188503.1">
    <property type="nucleotide sequence ID" value="NZ_WFKI01000007.1"/>
</dbReference>
<dbReference type="AlphaFoldDB" id="A0A6L4WR37"/>
<keyword evidence="5" id="KW-1185">Reference proteome</keyword>
<dbReference type="SUPFAM" id="SSF54106">
    <property type="entry name" value="LysM domain"/>
    <property type="match status" value="2"/>
</dbReference>
<comment type="caution">
    <text evidence="3">The sequence shown here is derived from an EMBL/GenBank/DDBJ whole genome shotgun (WGS) entry which is preliminary data.</text>
</comment>
<dbReference type="InterPro" id="IPR018392">
    <property type="entry name" value="LysM"/>
</dbReference>
<protein>
    <submittedName>
        <fullName evidence="3">LysM peptidoglycan-binding domain-containing protein</fullName>
    </submittedName>
</protein>
<evidence type="ECO:0000259" key="2">
    <source>
        <dbReference type="PROSITE" id="PS51782"/>
    </source>
</evidence>
<dbReference type="Gene3D" id="3.10.350.10">
    <property type="entry name" value="LysM domain"/>
    <property type="match status" value="2"/>
</dbReference>
<feature type="signal peptide" evidence="1">
    <location>
        <begin position="1"/>
        <end position="21"/>
    </location>
</feature>
<dbReference type="InterPro" id="IPR008258">
    <property type="entry name" value="Transglycosylase_SLT_dom_1"/>
</dbReference>
<dbReference type="PANTHER" id="PTHR33734:SF22">
    <property type="entry name" value="MEMBRANE-BOUND LYTIC MUREIN TRANSGLYCOSYLASE D"/>
    <property type="match status" value="1"/>
</dbReference>
<dbReference type="CDD" id="cd00118">
    <property type="entry name" value="LysM"/>
    <property type="match status" value="2"/>
</dbReference>
<dbReference type="EMBL" id="WFKK01000031">
    <property type="protein sequence ID" value="KAB7887588.1"/>
    <property type="molecule type" value="Genomic_DNA"/>
</dbReference>
<evidence type="ECO:0000313" key="4">
    <source>
        <dbReference type="EMBL" id="KAB7892201.1"/>
    </source>
</evidence>
<feature type="domain" description="LysM" evidence="2">
    <location>
        <begin position="416"/>
        <end position="459"/>
    </location>
</feature>
<dbReference type="InterPro" id="IPR023346">
    <property type="entry name" value="Lysozyme-like_dom_sf"/>
</dbReference>
<dbReference type="Pfam" id="PF01476">
    <property type="entry name" value="LysM"/>
    <property type="match status" value="2"/>
</dbReference>
<sequence length="461" mass="54070">MNKILLIIFLSLSSFSFNLSAVAFTKKDYQVLKDLDIEKSFVHDEHLQDLYNELSNKNHLYIYKRNLKKSSIYISKIKEVLNQEGLPSSFLYLSMAESNFRVDAKSSTNALGLWQFMPQTAKIYNLRNDEYVDERLDFIKSTHAASKYLGAHYKRFGKWYLAILAYNCGEGRVIEALTRASIDKYIERYPDKKNSLKIKEYRNIIKEYLRTKKNFYKINNIYKDLGDLNIHVTARDLLKIQEKLDRQYLPRESRIYLRKIVVLAMIANRNFLKKGYIFDRDINSTITTVKLKGGLHLRSISKVLNMKYSTLSKMNLHIKQQILPFDVKSYDVNIPYSKLGIYSKNKNKIKNESFVIYRVKKGDTLSSIAYKYKVKYSLIKKFNELKSNRLSLKQKLVIPVIKNKSKNTRRKIANKRLYKVKKGDSLSTIAHKFNISVKKIKKDNSLKSNKIKIGDKIAIYK</sequence>
<dbReference type="GO" id="GO:0008932">
    <property type="term" value="F:lytic endotransglycosylase activity"/>
    <property type="evidence" value="ECO:0007669"/>
    <property type="project" value="TreeGrafter"/>
</dbReference>
<gene>
    <name evidence="4" type="ORF">GBG18_03665</name>
    <name evidence="3" type="ORF">GBG19_10505</name>
</gene>
<dbReference type="Proteomes" id="UP000472839">
    <property type="component" value="Unassembled WGS sequence"/>
</dbReference>
<reference evidence="5 6" key="1">
    <citation type="submission" date="2019-10" db="EMBL/GenBank/DDBJ databases">
        <title>Poseidonibacter ostreae sp. nov., isolated from the gut of the Ostrea denselamellosa.</title>
        <authorList>
            <person name="Choi A."/>
        </authorList>
    </citation>
    <scope>NUCLEOTIDE SEQUENCE [LARGE SCALE GENOMIC DNA]</scope>
    <source>
        <strain evidence="3 6">SJOD-M-33</strain>
        <strain evidence="4 5">SJOD-M-5</strain>
    </source>
</reference>
<evidence type="ECO:0000313" key="3">
    <source>
        <dbReference type="EMBL" id="KAB7887588.1"/>
    </source>
</evidence>
<feature type="chain" id="PRO_5026683197" evidence="1">
    <location>
        <begin position="22"/>
        <end position="461"/>
    </location>
</feature>
<dbReference type="Proteomes" id="UP000461010">
    <property type="component" value="Unassembled WGS sequence"/>
</dbReference>
<dbReference type="SUPFAM" id="SSF53955">
    <property type="entry name" value="Lysozyme-like"/>
    <property type="match status" value="1"/>
</dbReference>